<keyword evidence="6" id="KW-0966">Cell projection</keyword>
<evidence type="ECO:0000313" key="7">
    <source>
        <dbReference type="Proteomes" id="UP000028680"/>
    </source>
</evidence>
<keyword evidence="6" id="KW-0282">Flagellum</keyword>
<dbReference type="AlphaFoldDB" id="A0AAN0RHN9"/>
<proteinExistence type="inferred from homology"/>
<dbReference type="KEGG" id="ptp:RCA23_c07970"/>
<dbReference type="GO" id="GO:0044781">
    <property type="term" value="P:bacterial-type flagellum organization"/>
    <property type="evidence" value="ECO:0007669"/>
    <property type="project" value="UniProtKB-UniRule"/>
</dbReference>
<comment type="function">
    <text evidence="4 5">Required for flagellar hook formation. May act as a scaffolding protein.</text>
</comment>
<reference evidence="6 7" key="1">
    <citation type="journal article" date="2014" name="ISME J.">
        <title>Adaptation of an abundant Roseobacter RCA organism to pelagic systems revealed by genomic and transcriptomic analyses.</title>
        <authorList>
            <person name="Voget S."/>
            <person name="Wemheuer B."/>
            <person name="Brinkhoff T."/>
            <person name="Vollmers J."/>
            <person name="Dietrich S."/>
            <person name="Giebel H.A."/>
            <person name="Beardsley C."/>
            <person name="Sardemann C."/>
            <person name="Bakenhus I."/>
            <person name="Billerbeck S."/>
            <person name="Daniel R."/>
            <person name="Simon M."/>
        </authorList>
    </citation>
    <scope>NUCLEOTIDE SEQUENCE [LARGE SCALE GENOMIC DNA]</scope>
    <source>
        <strain evidence="6 7">RCA23</strain>
    </source>
</reference>
<keyword evidence="7" id="KW-1185">Reference proteome</keyword>
<evidence type="ECO:0000256" key="2">
    <source>
        <dbReference type="ARBA" id="ARBA00016013"/>
    </source>
</evidence>
<gene>
    <name evidence="6" type="primary">flgD</name>
    <name evidence="6" type="ORF">RCA23_c07970</name>
</gene>
<dbReference type="Pfam" id="PF03963">
    <property type="entry name" value="FlgD"/>
    <property type="match status" value="1"/>
</dbReference>
<protein>
    <recommendedName>
        <fullName evidence="2 5">Basal-body rod modification protein FlgD</fullName>
    </recommendedName>
</protein>
<sequence length="238" mass="25122">MKGKIMSNVDSAGAAAQQAIFDKLGINTNKTAEQRASSDKLGQDDFLQLMTAQLQNQDPFAPMENGDFIAQMAQFSTVSGIEEINKNLSALSADMRQARIATASTLLGHSVLVPGGLARPDSNGEIHGVFELPQAASATRVSYSDAATGELLHNEDLGPQGTGLVGFSWTDIPAALRDAQRKIKVDIEANTGKGMESIGPSVYAKVLSASSFGDESTTATLDVQDYGTISANSIDRIR</sequence>
<dbReference type="Gene3D" id="2.60.40.4070">
    <property type="match status" value="1"/>
</dbReference>
<dbReference type="Proteomes" id="UP000028680">
    <property type="component" value="Chromosome"/>
</dbReference>
<dbReference type="Gene3D" id="2.30.30.910">
    <property type="match status" value="1"/>
</dbReference>
<comment type="similarity">
    <text evidence="1 5">Belongs to the FlgD family.</text>
</comment>
<keyword evidence="3 5" id="KW-1005">Bacterial flagellum biogenesis</keyword>
<dbReference type="EMBL" id="CP003984">
    <property type="protein sequence ID" value="AII86353.1"/>
    <property type="molecule type" value="Genomic_DNA"/>
</dbReference>
<keyword evidence="6" id="KW-0969">Cilium</keyword>
<evidence type="ECO:0000256" key="4">
    <source>
        <dbReference type="ARBA" id="ARBA00024746"/>
    </source>
</evidence>
<accession>A0AAN0RHN9</accession>
<evidence type="ECO:0000313" key="6">
    <source>
        <dbReference type="EMBL" id="AII86353.1"/>
    </source>
</evidence>
<dbReference type="InterPro" id="IPR005648">
    <property type="entry name" value="FlgD"/>
</dbReference>
<evidence type="ECO:0000256" key="5">
    <source>
        <dbReference type="RuleBase" id="RU362076"/>
    </source>
</evidence>
<organism evidence="6 7">
    <name type="scientific">Planktomarina temperata RCA23</name>
    <dbReference type="NCBI Taxonomy" id="666509"/>
    <lineage>
        <taxon>Bacteria</taxon>
        <taxon>Pseudomonadati</taxon>
        <taxon>Pseudomonadota</taxon>
        <taxon>Alphaproteobacteria</taxon>
        <taxon>Rhodobacterales</taxon>
        <taxon>Paracoccaceae</taxon>
        <taxon>Planktomarina</taxon>
    </lineage>
</organism>
<name>A0AAN0RHN9_9RHOB</name>
<evidence type="ECO:0000256" key="3">
    <source>
        <dbReference type="ARBA" id="ARBA00022795"/>
    </source>
</evidence>
<evidence type="ECO:0000256" key="1">
    <source>
        <dbReference type="ARBA" id="ARBA00010577"/>
    </source>
</evidence>